<keyword evidence="1" id="KW-1133">Transmembrane helix</keyword>
<proteinExistence type="predicted"/>
<feature type="transmembrane region" description="Helical" evidence="1">
    <location>
        <begin position="7"/>
        <end position="27"/>
    </location>
</feature>
<keyword evidence="1" id="KW-0812">Transmembrane</keyword>
<feature type="transmembrane region" description="Helical" evidence="1">
    <location>
        <begin position="368"/>
        <end position="387"/>
    </location>
</feature>
<accession>C6E0L0</accession>
<dbReference type="AlphaFoldDB" id="C6E0L0"/>
<feature type="transmembrane region" description="Helical" evidence="1">
    <location>
        <begin position="336"/>
        <end position="356"/>
    </location>
</feature>
<feature type="transmembrane region" description="Helical" evidence="1">
    <location>
        <begin position="203"/>
        <end position="219"/>
    </location>
</feature>
<name>C6E0L0_GEOSM</name>
<feature type="transmembrane region" description="Helical" evidence="1">
    <location>
        <begin position="181"/>
        <end position="197"/>
    </location>
</feature>
<dbReference type="EMBL" id="CP001661">
    <property type="protein sequence ID" value="ACT18634.1"/>
    <property type="molecule type" value="Genomic_DNA"/>
</dbReference>
<feature type="transmembrane region" description="Helical" evidence="1">
    <location>
        <begin position="231"/>
        <end position="250"/>
    </location>
</feature>
<dbReference type="HOGENOM" id="CLU_616436_0_0_7"/>
<feature type="transmembrane region" description="Helical" evidence="1">
    <location>
        <begin position="111"/>
        <end position="134"/>
    </location>
</feature>
<reference evidence="2" key="1">
    <citation type="submission" date="2009-07" db="EMBL/GenBank/DDBJ databases">
        <title>Complete sequence of Geobacter sp. M21.</title>
        <authorList>
            <consortium name="US DOE Joint Genome Institute"/>
            <person name="Lucas S."/>
            <person name="Copeland A."/>
            <person name="Lapidus A."/>
            <person name="Glavina del Rio T."/>
            <person name="Dalin E."/>
            <person name="Tice H."/>
            <person name="Bruce D."/>
            <person name="Goodwin L."/>
            <person name="Pitluck S."/>
            <person name="Saunders E."/>
            <person name="Brettin T."/>
            <person name="Detter J.C."/>
            <person name="Han C."/>
            <person name="Larimer F."/>
            <person name="Land M."/>
            <person name="Hauser L."/>
            <person name="Kyrpides N."/>
            <person name="Ovchinnikova G."/>
            <person name="Lovley D."/>
        </authorList>
    </citation>
    <scope>NUCLEOTIDE SEQUENCE [LARGE SCALE GENOMIC DNA]</scope>
    <source>
        <strain evidence="2">M21</strain>
    </source>
</reference>
<feature type="transmembrane region" description="Helical" evidence="1">
    <location>
        <begin position="154"/>
        <end position="174"/>
    </location>
</feature>
<evidence type="ECO:0000313" key="2">
    <source>
        <dbReference type="EMBL" id="ACT18634.1"/>
    </source>
</evidence>
<keyword evidence="1" id="KW-0472">Membrane</keyword>
<feature type="transmembrane region" description="Helical" evidence="1">
    <location>
        <begin position="39"/>
        <end position="55"/>
    </location>
</feature>
<sequence>MFNIDEVIIAEYLLWLAVLVAGGVLLVGKTENWGLLDPLNVIILSLAFNVTNVVITRPATEVTAYLLSGLTVFYLSIKFGHKLSTKYGISSMISKFTFLTYVPSRPMSVSLFWLSIFFQVIYFSILFDSVGFGLLTGSASPDIKTMLTLEGRGIYKYIFWAGTFLFFPAIANIWIRWKSRFYLLVALIFYLVTSIVFGTSKSGTIMNLFSIWILHVYYLRTTGKTLVTNKLLFFIGGFGLLGSIITLGYYSKSHDTSIIKFLLTRLIDTGGGSFGYFALGAHQAFDSFGILDRWTYYFDTFLSVSRVKPWADPNIMATVTQYLSGAYQLGYGQNPFLFLSGHFLFGYIGGICYIAFVGTLYGFVRNCWYLNVLWFYFLIKCIGSLIADPDISQALTVSCTFILIAIIILYPIFLSLGIKPFHRRTEEVTAGSTSFVNTTIKGAS</sequence>
<organism evidence="2">
    <name type="scientific">Geobacter sp. (strain M21)</name>
    <dbReference type="NCBI Taxonomy" id="443144"/>
    <lineage>
        <taxon>Bacteria</taxon>
        <taxon>Pseudomonadati</taxon>
        <taxon>Thermodesulfobacteriota</taxon>
        <taxon>Desulfuromonadia</taxon>
        <taxon>Geobacterales</taxon>
        <taxon>Geobacteraceae</taxon>
        <taxon>Geobacter</taxon>
    </lineage>
</organism>
<protein>
    <submittedName>
        <fullName evidence="2">Uncharacterized protein</fullName>
    </submittedName>
</protein>
<dbReference type="KEGG" id="gem:GM21_2594"/>
<dbReference type="STRING" id="443144.GM21_2594"/>
<feature type="transmembrane region" description="Helical" evidence="1">
    <location>
        <begin position="393"/>
        <end position="414"/>
    </location>
</feature>
<gene>
    <name evidence="2" type="ordered locus">GM21_2594</name>
</gene>
<evidence type="ECO:0000256" key="1">
    <source>
        <dbReference type="SAM" id="Phobius"/>
    </source>
</evidence>